<dbReference type="Gene3D" id="3.40.50.280">
    <property type="entry name" value="Cobalamin-binding domain"/>
    <property type="match status" value="1"/>
</dbReference>
<dbReference type="InterPro" id="IPR036594">
    <property type="entry name" value="Meth_synthase_dom"/>
</dbReference>
<dbReference type="Proteomes" id="UP000677152">
    <property type="component" value="Chromosome"/>
</dbReference>
<dbReference type="GO" id="GO:0006355">
    <property type="term" value="P:regulation of DNA-templated transcription"/>
    <property type="evidence" value="ECO:0007669"/>
    <property type="project" value="InterPro"/>
</dbReference>
<dbReference type="InterPro" id="IPR009061">
    <property type="entry name" value="DNA-bd_dom_put_sf"/>
</dbReference>
<evidence type="ECO:0000259" key="1">
    <source>
        <dbReference type="PROSITE" id="PS50937"/>
    </source>
</evidence>
<dbReference type="Gene3D" id="1.10.1660.10">
    <property type="match status" value="1"/>
</dbReference>
<accession>A0AA45R247</accession>
<feature type="domain" description="HTH merR-type" evidence="1">
    <location>
        <begin position="30"/>
        <end position="100"/>
    </location>
</feature>
<dbReference type="Gene3D" id="1.10.1240.10">
    <property type="entry name" value="Methionine synthase domain"/>
    <property type="match status" value="1"/>
</dbReference>
<dbReference type="SUPFAM" id="SSF52242">
    <property type="entry name" value="Cobalamin (vitamin B12)-binding domain"/>
    <property type="match status" value="1"/>
</dbReference>
<name>A0AA45R247_9PSEU</name>
<dbReference type="GO" id="GO:0031419">
    <property type="term" value="F:cobalamin binding"/>
    <property type="evidence" value="ECO:0007669"/>
    <property type="project" value="InterPro"/>
</dbReference>
<dbReference type="SUPFAM" id="SSF46955">
    <property type="entry name" value="Putative DNA-binding domain"/>
    <property type="match status" value="1"/>
</dbReference>
<protein>
    <submittedName>
        <fullName evidence="2">MerR family transcriptional regulator</fullName>
    </submittedName>
</protein>
<dbReference type="InterPro" id="IPR036724">
    <property type="entry name" value="Cobalamin-bd_sf"/>
</dbReference>
<dbReference type="PROSITE" id="PS50937">
    <property type="entry name" value="HTH_MERR_2"/>
    <property type="match status" value="1"/>
</dbReference>
<dbReference type="SMART" id="SM00422">
    <property type="entry name" value="HTH_MERR"/>
    <property type="match status" value="1"/>
</dbReference>
<organism evidence="2 3">
    <name type="scientific">Actinosynnema pretiosum subsp. pretiosum</name>
    <dbReference type="NCBI Taxonomy" id="103721"/>
    <lineage>
        <taxon>Bacteria</taxon>
        <taxon>Bacillati</taxon>
        <taxon>Actinomycetota</taxon>
        <taxon>Actinomycetes</taxon>
        <taxon>Pseudonocardiales</taxon>
        <taxon>Pseudonocardiaceae</taxon>
        <taxon>Actinosynnema</taxon>
    </lineage>
</organism>
<dbReference type="GO" id="GO:0003677">
    <property type="term" value="F:DNA binding"/>
    <property type="evidence" value="ECO:0007669"/>
    <property type="project" value="InterPro"/>
</dbReference>
<reference evidence="2" key="1">
    <citation type="submission" date="2021-04" db="EMBL/GenBank/DDBJ databases">
        <title>Genomic sequence of Actinosynnema pretiosum subsp. pretiosum ATCC 31280 (C-14919).</title>
        <authorList>
            <person name="Bai L."/>
            <person name="Wang X."/>
            <person name="Xiao Y."/>
        </authorList>
    </citation>
    <scope>NUCLEOTIDE SEQUENCE</scope>
    <source>
        <strain evidence="2">ATCC 31280</strain>
    </source>
</reference>
<sequence length="336" mass="34913">MNPPTRSTSPPVGDAREVVAGQGDPAQVVTLSVAAAARRLGVAPATLRTWDRRYGLGPSDHTTGRHRKYAPLDVARLELMQRALQRGATSAEAAKYALSTPVPAPDAQQAPLAIGELDAGRPSPAGVRGLRMPGAGRPARGLGRAALAMDSVAAQIILADAIDADGVVATWGEVVLPVLTAIAAKWEHSGAGVEVSHLLEECVAAAMTRATPLVADPRNHRPVLLACVPDERHSLPLRPLAAELARRGLGVMQLGASLPAAALASAIRRTAPSAVVLWAHLPRYADPGVVAALPRTRQQVRVFAGGPGWQRGVVPAPAERIDDLPVAVAAIERAVC</sequence>
<proteinExistence type="predicted"/>
<dbReference type="EMBL" id="CP073249">
    <property type="protein sequence ID" value="QUF02387.1"/>
    <property type="molecule type" value="Genomic_DNA"/>
</dbReference>
<evidence type="ECO:0000313" key="3">
    <source>
        <dbReference type="Proteomes" id="UP000677152"/>
    </source>
</evidence>
<dbReference type="Pfam" id="PF13411">
    <property type="entry name" value="MerR_1"/>
    <property type="match status" value="1"/>
</dbReference>
<dbReference type="InterPro" id="IPR000551">
    <property type="entry name" value="MerR-type_HTH_dom"/>
</dbReference>
<gene>
    <name evidence="2" type="ORF">KCV87_23280</name>
</gene>
<evidence type="ECO:0000313" key="2">
    <source>
        <dbReference type="EMBL" id="QUF02387.1"/>
    </source>
</evidence>
<dbReference type="GO" id="GO:0046872">
    <property type="term" value="F:metal ion binding"/>
    <property type="evidence" value="ECO:0007669"/>
    <property type="project" value="InterPro"/>
</dbReference>
<dbReference type="AlphaFoldDB" id="A0AA45R247"/>